<sequence length="132" mass="13505">MKQRRLMSIVSATLLGLAASFFVAQAPASAAIAECTLTPADNTCTTGTLSANPTYHAIRMFAWGGSGDIDCWVYDVDSRATVGSIHAGWGNQTALITGLYGRYTMGCAQVGGTFGDSSGGINNADSATSPGS</sequence>
<dbReference type="Proteomes" id="UP000199632">
    <property type="component" value="Unassembled WGS sequence"/>
</dbReference>
<organism evidence="2 3">
    <name type="scientific">Asanoa ishikariensis</name>
    <dbReference type="NCBI Taxonomy" id="137265"/>
    <lineage>
        <taxon>Bacteria</taxon>
        <taxon>Bacillati</taxon>
        <taxon>Actinomycetota</taxon>
        <taxon>Actinomycetes</taxon>
        <taxon>Micromonosporales</taxon>
        <taxon>Micromonosporaceae</taxon>
        <taxon>Asanoa</taxon>
    </lineage>
</organism>
<gene>
    <name evidence="2" type="ORF">SAMN05421684_7105</name>
</gene>
<evidence type="ECO:0000256" key="1">
    <source>
        <dbReference type="SAM" id="SignalP"/>
    </source>
</evidence>
<dbReference type="EMBL" id="FNQB01000004">
    <property type="protein sequence ID" value="SDZ60751.1"/>
    <property type="molecule type" value="Genomic_DNA"/>
</dbReference>
<evidence type="ECO:0000313" key="2">
    <source>
        <dbReference type="EMBL" id="SDZ60751.1"/>
    </source>
</evidence>
<name>A0A1H3UFC0_9ACTN</name>
<feature type="chain" id="PRO_5011639045" evidence="1">
    <location>
        <begin position="31"/>
        <end position="132"/>
    </location>
</feature>
<reference evidence="3" key="1">
    <citation type="submission" date="2016-10" db="EMBL/GenBank/DDBJ databases">
        <authorList>
            <person name="Varghese N."/>
            <person name="Submissions S."/>
        </authorList>
    </citation>
    <scope>NUCLEOTIDE SEQUENCE [LARGE SCALE GENOMIC DNA]</scope>
    <source>
        <strain evidence="3">DSM 44718</strain>
    </source>
</reference>
<protein>
    <submittedName>
        <fullName evidence="2">Uncharacterized protein</fullName>
    </submittedName>
</protein>
<keyword evidence="3" id="KW-1185">Reference proteome</keyword>
<keyword evidence="1" id="KW-0732">Signal</keyword>
<accession>A0A1H3UFC0</accession>
<dbReference type="AlphaFoldDB" id="A0A1H3UFC0"/>
<evidence type="ECO:0000313" key="3">
    <source>
        <dbReference type="Proteomes" id="UP000199632"/>
    </source>
</evidence>
<proteinExistence type="predicted"/>
<feature type="signal peptide" evidence="1">
    <location>
        <begin position="1"/>
        <end position="30"/>
    </location>
</feature>